<dbReference type="Gene3D" id="3.40.50.150">
    <property type="entry name" value="Vaccinia Virus protein VP39"/>
    <property type="match status" value="1"/>
</dbReference>
<reference evidence="8 9" key="1">
    <citation type="submission" date="2021-06" db="EMBL/GenBank/DDBJ databases">
        <title>Caerostris extrusa draft genome.</title>
        <authorList>
            <person name="Kono N."/>
            <person name="Arakawa K."/>
        </authorList>
    </citation>
    <scope>NUCLEOTIDE SEQUENCE [LARGE SCALE GENOMIC DNA]</scope>
</reference>
<dbReference type="InterPro" id="IPR015324">
    <property type="entry name" value="Ribosomal_Rsm22-like"/>
</dbReference>
<dbReference type="GO" id="GO:0051536">
    <property type="term" value="F:iron-sulfur cluster binding"/>
    <property type="evidence" value="ECO:0007669"/>
    <property type="project" value="UniProtKB-KW"/>
</dbReference>
<keyword evidence="3" id="KW-0809">Transit peptide</keyword>
<gene>
    <name evidence="8" type="primary">Mettl17</name>
    <name evidence="8" type="ORF">CEXT_309801</name>
</gene>
<dbReference type="GO" id="GO:0005763">
    <property type="term" value="C:mitochondrial small ribosomal subunit"/>
    <property type="evidence" value="ECO:0007669"/>
    <property type="project" value="TreeGrafter"/>
</dbReference>
<evidence type="ECO:0000256" key="5">
    <source>
        <dbReference type="ARBA" id="ARBA00023014"/>
    </source>
</evidence>
<evidence type="ECO:0000256" key="4">
    <source>
        <dbReference type="ARBA" id="ARBA00023004"/>
    </source>
</evidence>
<evidence type="ECO:0000313" key="8">
    <source>
        <dbReference type="EMBL" id="GIY56883.1"/>
    </source>
</evidence>
<dbReference type="PANTHER" id="PTHR13184:SF5">
    <property type="entry name" value="METHYLTRANSFERASE-LIKE PROTEIN 17, MITOCHONDRIAL"/>
    <property type="match status" value="1"/>
</dbReference>
<dbReference type="GO" id="GO:0046872">
    <property type="term" value="F:metal ion binding"/>
    <property type="evidence" value="ECO:0007669"/>
    <property type="project" value="UniProtKB-KW"/>
</dbReference>
<sequence>MLVKTAFHNCERVKTKLLTSSLIDNSRSLLTLRYASVKHSIAIDPGLEKLLDSKEIKHRNHPGVRKEPPKQLPPNLINAAYKLICNSQSEKLIMKTADELIKFISLRRLPIEQEEIDARLKRILHANDHPNDLPETPAKEKLRAARKQISSEINRWKPIEFDYIQSLAYLAQRLAANYASISKVFTEINTKLPQFQPKTFFDFGSGIGSAVWSAKEIWGHSINEYFCVDSSSDMIDVAQKLITDEDTGECCIKNVNYRQFLPASENIKYDVVVSAFSLLDLPSVSERLRVIDTLWRKTKDILVIIEYGNLSGYYSVMDARDYILHIENNSRKSKSNSTGAHLLLPCPHSFQCPLLAQDHKKVCGTHVLYEDIFPRHFLKKRHKLKDENSWPRIIQPVMRKSRRAICRMCCNDGKFKELTITKNKNRHAYRCAASSSVGDFLPFSIEELDSEEVMDLQEDTSENEK</sequence>
<keyword evidence="5" id="KW-0411">Iron-sulfur</keyword>
<evidence type="ECO:0000256" key="6">
    <source>
        <dbReference type="ARBA" id="ARBA00023128"/>
    </source>
</evidence>
<keyword evidence="4" id="KW-0408">Iron</keyword>
<dbReference type="GO" id="GO:0008168">
    <property type="term" value="F:methyltransferase activity"/>
    <property type="evidence" value="ECO:0007669"/>
    <property type="project" value="UniProtKB-KW"/>
</dbReference>
<accession>A0AAV4UGE3</accession>
<dbReference type="Proteomes" id="UP001054945">
    <property type="component" value="Unassembled WGS sequence"/>
</dbReference>
<dbReference type="EMBL" id="BPLR01012823">
    <property type="protein sequence ID" value="GIY56883.1"/>
    <property type="molecule type" value="Genomic_DNA"/>
</dbReference>
<keyword evidence="8" id="KW-0808">Transferase</keyword>
<protein>
    <submittedName>
        <fullName evidence="8">Methyltransferase-like protein 17, mitochondrial</fullName>
    </submittedName>
</protein>
<dbReference type="GO" id="GO:0003735">
    <property type="term" value="F:structural constituent of ribosome"/>
    <property type="evidence" value="ECO:0007669"/>
    <property type="project" value="TreeGrafter"/>
</dbReference>
<comment type="caution">
    <text evidence="8">The sequence shown here is derived from an EMBL/GenBank/DDBJ whole genome shotgun (WGS) entry which is preliminary data.</text>
</comment>
<dbReference type="PANTHER" id="PTHR13184">
    <property type="entry name" value="37S RIBOSOMAL PROTEIN S22"/>
    <property type="match status" value="1"/>
</dbReference>
<dbReference type="InterPro" id="IPR029063">
    <property type="entry name" value="SAM-dependent_MTases_sf"/>
</dbReference>
<keyword evidence="2" id="KW-0479">Metal-binding</keyword>
<dbReference type="InterPro" id="IPR052571">
    <property type="entry name" value="Mt_RNA_Methyltransferase"/>
</dbReference>
<keyword evidence="9" id="KW-1185">Reference proteome</keyword>
<dbReference type="AlphaFoldDB" id="A0AAV4UGE3"/>
<dbReference type="GO" id="GO:0032259">
    <property type="term" value="P:methylation"/>
    <property type="evidence" value="ECO:0007669"/>
    <property type="project" value="UniProtKB-KW"/>
</dbReference>
<evidence type="ECO:0000256" key="2">
    <source>
        <dbReference type="ARBA" id="ARBA00022723"/>
    </source>
</evidence>
<evidence type="ECO:0000256" key="7">
    <source>
        <dbReference type="ARBA" id="ARBA00045681"/>
    </source>
</evidence>
<dbReference type="SUPFAM" id="SSF53335">
    <property type="entry name" value="S-adenosyl-L-methionine-dependent methyltransferases"/>
    <property type="match status" value="1"/>
</dbReference>
<keyword evidence="8" id="KW-0489">Methyltransferase</keyword>
<evidence type="ECO:0000256" key="1">
    <source>
        <dbReference type="ARBA" id="ARBA00004173"/>
    </source>
</evidence>
<dbReference type="GO" id="GO:0006412">
    <property type="term" value="P:translation"/>
    <property type="evidence" value="ECO:0007669"/>
    <property type="project" value="InterPro"/>
</dbReference>
<proteinExistence type="predicted"/>
<comment type="subcellular location">
    <subcellularLocation>
        <location evidence="1">Mitochondrion</location>
    </subcellularLocation>
</comment>
<keyword evidence="6" id="KW-0496">Mitochondrion</keyword>
<dbReference type="Pfam" id="PF09243">
    <property type="entry name" value="Rsm22"/>
    <property type="match status" value="1"/>
</dbReference>
<name>A0AAV4UGE3_CAEEX</name>
<evidence type="ECO:0000256" key="3">
    <source>
        <dbReference type="ARBA" id="ARBA00022946"/>
    </source>
</evidence>
<comment type="function">
    <text evidence="7">Mitochondrial ribosome (mitoribosome) assembly factor. Binds at the interface of the head and body domains of the mitochondrial small ribosomal subunit (mt-SSU), occluding the mRNA channel and preventing compaction of the head domain towards the body. Probable inactive methyltransferase: retains the characteristic folding and ability to bind S-adenosyl-L-methionine, but it probably lost its methyltransferase activity.</text>
</comment>
<evidence type="ECO:0000313" key="9">
    <source>
        <dbReference type="Proteomes" id="UP001054945"/>
    </source>
</evidence>
<organism evidence="8 9">
    <name type="scientific">Caerostris extrusa</name>
    <name type="common">Bark spider</name>
    <name type="synonym">Caerostris bankana</name>
    <dbReference type="NCBI Taxonomy" id="172846"/>
    <lineage>
        <taxon>Eukaryota</taxon>
        <taxon>Metazoa</taxon>
        <taxon>Ecdysozoa</taxon>
        <taxon>Arthropoda</taxon>
        <taxon>Chelicerata</taxon>
        <taxon>Arachnida</taxon>
        <taxon>Araneae</taxon>
        <taxon>Araneomorphae</taxon>
        <taxon>Entelegynae</taxon>
        <taxon>Araneoidea</taxon>
        <taxon>Araneidae</taxon>
        <taxon>Caerostris</taxon>
    </lineage>
</organism>